<organism evidence="2 3">
    <name type="scientific">Senna tora</name>
    <dbReference type="NCBI Taxonomy" id="362788"/>
    <lineage>
        <taxon>Eukaryota</taxon>
        <taxon>Viridiplantae</taxon>
        <taxon>Streptophyta</taxon>
        <taxon>Embryophyta</taxon>
        <taxon>Tracheophyta</taxon>
        <taxon>Spermatophyta</taxon>
        <taxon>Magnoliopsida</taxon>
        <taxon>eudicotyledons</taxon>
        <taxon>Gunneridae</taxon>
        <taxon>Pentapetalae</taxon>
        <taxon>rosids</taxon>
        <taxon>fabids</taxon>
        <taxon>Fabales</taxon>
        <taxon>Fabaceae</taxon>
        <taxon>Caesalpinioideae</taxon>
        <taxon>Cassia clade</taxon>
        <taxon>Senna</taxon>
    </lineage>
</organism>
<feature type="region of interest" description="Disordered" evidence="1">
    <location>
        <begin position="185"/>
        <end position="204"/>
    </location>
</feature>
<dbReference type="InterPro" id="IPR028307">
    <property type="entry name" value="Lin-54_fam"/>
</dbReference>
<dbReference type="PANTHER" id="PTHR12446">
    <property type="entry name" value="TESMIN/TSO1-RELATED"/>
    <property type="match status" value="1"/>
</dbReference>
<dbReference type="Proteomes" id="UP000634136">
    <property type="component" value="Unassembled WGS sequence"/>
</dbReference>
<reference evidence="2" key="1">
    <citation type="submission" date="2020-09" db="EMBL/GenBank/DDBJ databases">
        <title>Genome-Enabled Discovery of Anthraquinone Biosynthesis in Senna tora.</title>
        <authorList>
            <person name="Kang S.-H."/>
            <person name="Pandey R.P."/>
            <person name="Lee C.-M."/>
            <person name="Sim J.-S."/>
            <person name="Jeong J.-T."/>
            <person name="Choi B.-S."/>
            <person name="Jung M."/>
            <person name="Ginzburg D."/>
            <person name="Zhao K."/>
            <person name="Won S.Y."/>
            <person name="Oh T.-J."/>
            <person name="Yu Y."/>
            <person name="Kim N.-H."/>
            <person name="Lee O.R."/>
            <person name="Lee T.-H."/>
            <person name="Bashyal P."/>
            <person name="Kim T.-S."/>
            <person name="Lee W.-H."/>
            <person name="Kawkins C."/>
            <person name="Kim C.-K."/>
            <person name="Kim J.S."/>
            <person name="Ahn B.O."/>
            <person name="Rhee S.Y."/>
            <person name="Sohng J.K."/>
        </authorList>
    </citation>
    <scope>NUCLEOTIDE SEQUENCE</scope>
    <source>
        <tissue evidence="2">Leaf</tissue>
    </source>
</reference>
<accession>A0A834TTL9</accession>
<dbReference type="PANTHER" id="PTHR12446:SF34">
    <property type="entry name" value="PROTEIN LIN-54 HOMOLOG"/>
    <property type="match status" value="1"/>
</dbReference>
<dbReference type="GO" id="GO:0005634">
    <property type="term" value="C:nucleus"/>
    <property type="evidence" value="ECO:0007669"/>
    <property type="project" value="TreeGrafter"/>
</dbReference>
<evidence type="ECO:0000256" key="1">
    <source>
        <dbReference type="SAM" id="MobiDB-lite"/>
    </source>
</evidence>
<sequence length="226" mass="24517">MAAYGSFWRRIRWGLAGRPLSNGAGGESNGGLEVDVPADLDLVGVHQIDTVNVLHREYIVMGANCNCVNCYNNVENEAARREAVEANLEGNPNAFRPKFAGSPHATRDSMVEERSDEVYCQVLLVPEKELVERKLLEGESDADGEEEDADAVDALEDETLAVVLDNDDGVTNSPGSKEFSLNGVEENVRDGCEEPAIKSESDIKAGREESCEEVTNTVLSLSNSIN</sequence>
<keyword evidence="3" id="KW-1185">Reference proteome</keyword>
<dbReference type="EMBL" id="JAAIUW010000007">
    <property type="protein sequence ID" value="KAF7823754.1"/>
    <property type="molecule type" value="Genomic_DNA"/>
</dbReference>
<evidence type="ECO:0000313" key="2">
    <source>
        <dbReference type="EMBL" id="KAF7823754.1"/>
    </source>
</evidence>
<proteinExistence type="predicted"/>
<name>A0A834TTL9_9FABA</name>
<evidence type="ECO:0000313" key="3">
    <source>
        <dbReference type="Proteomes" id="UP000634136"/>
    </source>
</evidence>
<gene>
    <name evidence="2" type="ORF">G2W53_021898</name>
</gene>
<feature type="compositionally biased region" description="Basic and acidic residues" evidence="1">
    <location>
        <begin position="186"/>
        <end position="204"/>
    </location>
</feature>
<dbReference type="GO" id="GO:0006355">
    <property type="term" value="P:regulation of DNA-templated transcription"/>
    <property type="evidence" value="ECO:0007669"/>
    <property type="project" value="TreeGrafter"/>
</dbReference>
<dbReference type="AlphaFoldDB" id="A0A834TTL9"/>
<comment type="caution">
    <text evidence="2">The sequence shown here is derived from an EMBL/GenBank/DDBJ whole genome shotgun (WGS) entry which is preliminary data.</text>
</comment>
<protein>
    <submittedName>
        <fullName evidence="2">Protein tesmin/TSO1-like CXC 5</fullName>
    </submittedName>
</protein>